<dbReference type="InterPro" id="IPR042277">
    <property type="entry name" value="IST1-like"/>
</dbReference>
<dbReference type="OrthoDB" id="29853at2759"/>
<comment type="caution">
    <text evidence="4">The sequence shown here is derived from an EMBL/GenBank/DDBJ whole genome shotgun (WGS) entry which is preliminary data.</text>
</comment>
<feature type="compositionally biased region" description="Basic and acidic residues" evidence="3">
    <location>
        <begin position="213"/>
        <end position="222"/>
    </location>
</feature>
<proteinExistence type="inferred from homology"/>
<organism evidence="4 5">
    <name type="scientific">Coemansia brasiliensis</name>
    <dbReference type="NCBI Taxonomy" id="2650707"/>
    <lineage>
        <taxon>Eukaryota</taxon>
        <taxon>Fungi</taxon>
        <taxon>Fungi incertae sedis</taxon>
        <taxon>Zoopagomycota</taxon>
        <taxon>Kickxellomycotina</taxon>
        <taxon>Kickxellomycetes</taxon>
        <taxon>Kickxellales</taxon>
        <taxon>Kickxellaceae</taxon>
        <taxon>Coemansia</taxon>
    </lineage>
</organism>
<protein>
    <submittedName>
        <fullName evidence="4">Vacuolar protein sorting-associated protein ist1</fullName>
    </submittedName>
</protein>
<reference evidence="4" key="1">
    <citation type="submission" date="2022-07" db="EMBL/GenBank/DDBJ databases">
        <title>Phylogenomic reconstructions and comparative analyses of Kickxellomycotina fungi.</title>
        <authorList>
            <person name="Reynolds N.K."/>
            <person name="Stajich J.E."/>
            <person name="Barry K."/>
            <person name="Grigoriev I.V."/>
            <person name="Crous P."/>
            <person name="Smith M.E."/>
        </authorList>
    </citation>
    <scope>NUCLEOTIDE SEQUENCE</scope>
    <source>
        <strain evidence="4">NRRL 1566</strain>
    </source>
</reference>
<feature type="region of interest" description="Disordered" evidence="3">
    <location>
        <begin position="173"/>
        <end position="283"/>
    </location>
</feature>
<keyword evidence="5" id="KW-1185">Reference proteome</keyword>
<evidence type="ECO:0000256" key="2">
    <source>
        <dbReference type="SAM" id="Coils"/>
    </source>
</evidence>
<gene>
    <name evidence="4" type="primary">IST1</name>
    <name evidence="4" type="ORF">IWW36_005997</name>
</gene>
<dbReference type="EMBL" id="JANBUW010001878">
    <property type="protein sequence ID" value="KAJ2842193.1"/>
    <property type="molecule type" value="Genomic_DNA"/>
</dbReference>
<dbReference type="PANTHER" id="PTHR12161:SF5">
    <property type="entry name" value="IST1 HOMOLOG"/>
    <property type="match status" value="1"/>
</dbReference>
<evidence type="ECO:0000256" key="1">
    <source>
        <dbReference type="ARBA" id="ARBA00005536"/>
    </source>
</evidence>
<dbReference type="AlphaFoldDB" id="A0A9W8I582"/>
<evidence type="ECO:0000313" key="4">
    <source>
        <dbReference type="EMBL" id="KAJ2842193.1"/>
    </source>
</evidence>
<sequence>MPSFPLNKFKTELKLASNRLQFLQAKQQSLSAKARRDIALLLENGKLASAEIRVESIIRDDLHIEAMEIVELFCELLHARAAIIDQATELDRGLCEAVHSVIYASSRIQVKELPHIRDILGLKYGKELVKNALVNADELVNGKLLKKLSLDPPAPKLVQLYLKEIAAAYSVDWAPQDGDGDGGGSPSFGFKEPVDTATPPEALSSINSDADEADARNSKDTAADQEEGSDAGIGQLSPPPTHKTQARSTSPAAAKPVPVSAKPISASTKAASSKPKADPPSKE</sequence>
<name>A0A9W8I582_9FUNG</name>
<feature type="non-terminal residue" evidence="4">
    <location>
        <position position="283"/>
    </location>
</feature>
<keyword evidence="2" id="KW-0175">Coiled coil</keyword>
<comment type="similarity">
    <text evidence="1">Belongs to the IST1 family.</text>
</comment>
<accession>A0A9W8I582</accession>
<feature type="coiled-coil region" evidence="2">
    <location>
        <begin position="6"/>
        <end position="33"/>
    </location>
</feature>
<dbReference type="GO" id="GO:0015031">
    <property type="term" value="P:protein transport"/>
    <property type="evidence" value="ECO:0007669"/>
    <property type="project" value="InterPro"/>
</dbReference>
<dbReference type="FunFam" id="1.20.1260.60:FF:000002">
    <property type="entry name" value="Vacuolar protein sorting-associated protein IST1"/>
    <property type="match status" value="1"/>
</dbReference>
<dbReference type="PANTHER" id="PTHR12161">
    <property type="entry name" value="IST1 FAMILY MEMBER"/>
    <property type="match status" value="1"/>
</dbReference>
<evidence type="ECO:0000313" key="5">
    <source>
        <dbReference type="Proteomes" id="UP001139887"/>
    </source>
</evidence>
<evidence type="ECO:0000256" key="3">
    <source>
        <dbReference type="SAM" id="MobiDB-lite"/>
    </source>
</evidence>
<dbReference type="InterPro" id="IPR005061">
    <property type="entry name" value="Ist1"/>
</dbReference>
<dbReference type="Proteomes" id="UP001139887">
    <property type="component" value="Unassembled WGS sequence"/>
</dbReference>
<feature type="compositionally biased region" description="Low complexity" evidence="3">
    <location>
        <begin position="250"/>
        <end position="274"/>
    </location>
</feature>
<dbReference type="Gene3D" id="1.20.1260.60">
    <property type="entry name" value="Vacuolar protein sorting-associated protein Ist1"/>
    <property type="match status" value="1"/>
</dbReference>
<dbReference type="Pfam" id="PF03398">
    <property type="entry name" value="Ist1"/>
    <property type="match status" value="1"/>
</dbReference>